<name>A0AAU7VPS1_9FIRM</name>
<evidence type="ECO:0008006" key="3">
    <source>
        <dbReference type="Google" id="ProtNLM"/>
    </source>
</evidence>
<dbReference type="AlphaFoldDB" id="A0AAU7VPS1"/>
<feature type="transmembrane region" description="Helical" evidence="1">
    <location>
        <begin position="32"/>
        <end position="51"/>
    </location>
</feature>
<feature type="transmembrane region" description="Helical" evidence="1">
    <location>
        <begin position="281"/>
        <end position="301"/>
    </location>
</feature>
<feature type="transmembrane region" description="Helical" evidence="1">
    <location>
        <begin position="377"/>
        <end position="396"/>
    </location>
</feature>
<dbReference type="EMBL" id="CP158367">
    <property type="protein sequence ID" value="XBX76058.1"/>
    <property type="molecule type" value="Genomic_DNA"/>
</dbReference>
<feature type="transmembrane region" description="Helical" evidence="1">
    <location>
        <begin position="347"/>
        <end position="371"/>
    </location>
</feature>
<feature type="transmembrane region" description="Helical" evidence="1">
    <location>
        <begin position="151"/>
        <end position="172"/>
    </location>
</feature>
<protein>
    <recommendedName>
        <fullName evidence="3">ABC-2 type transport system permease protein</fullName>
    </recommendedName>
</protein>
<sequence>MKEIIKMWIYKLIIKEKLYSFKNVIRILLVRYPFQLTLGLVALAFVFYATYQIINNFYGGLMATDDSSIILFIYFLKREFILLFGISSLSILILTDKSVKIYWQINKQLPIRPDTVYFAHLTLYFTLLSLPSLLLITICASILKVSVIKTLVLLLFYVAITLGYIFLCFSISKLISSKTTDKQCYFIACVITVVTLSIGFYYYLDNLSLNSILKGNNFLSYIILLSPNILGILLMYTLRKADISLVENKRYLYQYAGAPKILKKIENIYLRILVLEVKRNWKVYGAFISIPVTLGAINTFFLQHPDYSLVFFTLASTGTVSIGFYNSYIESFKILPLKEEVNLLLRWVFMVFLISLLYILLSLTFANYMLISDYIEIILLSTIFFIICYLTKIPLIKNGKENDKFCSLGVFGPLVYKFFFESLNMIYSMIFSSEINYIYFCSLVTSGLVVLVFFELKDKNDTKYLSS</sequence>
<feature type="transmembrane region" description="Helical" evidence="1">
    <location>
        <begin position="218"/>
        <end position="238"/>
    </location>
</feature>
<evidence type="ECO:0000256" key="1">
    <source>
        <dbReference type="SAM" id="Phobius"/>
    </source>
</evidence>
<feature type="transmembrane region" description="Helical" evidence="1">
    <location>
        <begin position="437"/>
        <end position="456"/>
    </location>
</feature>
<gene>
    <name evidence="2" type="ORF">PRVXT_001233</name>
</gene>
<feature type="transmembrane region" description="Helical" evidence="1">
    <location>
        <begin position="408"/>
        <end position="431"/>
    </location>
</feature>
<feature type="transmembrane region" description="Helical" evidence="1">
    <location>
        <begin position="71"/>
        <end position="95"/>
    </location>
</feature>
<keyword evidence="1" id="KW-0812">Transmembrane</keyword>
<proteinExistence type="predicted"/>
<feature type="transmembrane region" description="Helical" evidence="1">
    <location>
        <begin position="307"/>
        <end position="326"/>
    </location>
</feature>
<organism evidence="2">
    <name type="scientific">Proteinivorax tanatarense</name>
    <dbReference type="NCBI Taxonomy" id="1260629"/>
    <lineage>
        <taxon>Bacteria</taxon>
        <taxon>Bacillati</taxon>
        <taxon>Bacillota</taxon>
        <taxon>Clostridia</taxon>
        <taxon>Eubacteriales</taxon>
        <taxon>Proteinivoracaceae</taxon>
        <taxon>Proteinivorax</taxon>
    </lineage>
</organism>
<dbReference type="RefSeq" id="WP_350344793.1">
    <property type="nucleotide sequence ID" value="NZ_CP158367.1"/>
</dbReference>
<reference evidence="2" key="2">
    <citation type="submission" date="2024-06" db="EMBL/GenBank/DDBJ databases">
        <authorList>
            <person name="Petrova K.O."/>
            <person name="Toshchakov S.V."/>
            <person name="Boltjanskaja Y.V."/>
            <person name="Kevbrin V."/>
        </authorList>
    </citation>
    <scope>NUCLEOTIDE SEQUENCE</scope>
    <source>
        <strain evidence="2">Z-910T</strain>
    </source>
</reference>
<feature type="transmembrane region" description="Helical" evidence="1">
    <location>
        <begin position="184"/>
        <end position="203"/>
    </location>
</feature>
<keyword evidence="1" id="KW-0472">Membrane</keyword>
<keyword evidence="1" id="KW-1133">Transmembrane helix</keyword>
<feature type="transmembrane region" description="Helical" evidence="1">
    <location>
        <begin position="116"/>
        <end position="145"/>
    </location>
</feature>
<accession>A0AAU7VPS1</accession>
<reference evidence="2" key="1">
    <citation type="journal article" date="2013" name="Extremophiles">
        <title>Proteinivorax tanatarense gen. nov., sp. nov., an anaerobic, haloalkaliphilic, proteolytic bacterium isolated from a decaying algal bloom, and proposal of Proteinivoraceae fam. nov.</title>
        <authorList>
            <person name="Kevbrin V."/>
            <person name="Boltyanskaya Y."/>
            <person name="Zhilina T."/>
            <person name="Kolganova T."/>
            <person name="Lavrentjeva E."/>
            <person name="Kuznetsov B."/>
        </authorList>
    </citation>
    <scope>NUCLEOTIDE SEQUENCE</scope>
    <source>
        <strain evidence="2">Z-910T</strain>
    </source>
</reference>
<evidence type="ECO:0000313" key="2">
    <source>
        <dbReference type="EMBL" id="XBX76058.1"/>
    </source>
</evidence>